<dbReference type="EMBL" id="SIDB01000008">
    <property type="protein sequence ID" value="KAI3429806.1"/>
    <property type="molecule type" value="Genomic_DNA"/>
</dbReference>
<evidence type="ECO:0000259" key="11">
    <source>
        <dbReference type="SMART" id="SM00382"/>
    </source>
</evidence>
<dbReference type="Proteomes" id="UP001055712">
    <property type="component" value="Unassembled WGS sequence"/>
</dbReference>
<feature type="compositionally biased region" description="Low complexity" evidence="10">
    <location>
        <begin position="843"/>
        <end position="877"/>
    </location>
</feature>
<accession>A0A9D4TMQ6</accession>
<dbReference type="PANTHER" id="PTHR23076">
    <property type="entry name" value="METALLOPROTEASE M41 FTSH"/>
    <property type="match status" value="1"/>
</dbReference>
<evidence type="ECO:0000256" key="3">
    <source>
        <dbReference type="ARBA" id="ARBA00022692"/>
    </source>
</evidence>
<dbReference type="GO" id="GO:0045037">
    <property type="term" value="P:protein import into chloroplast stroma"/>
    <property type="evidence" value="ECO:0007669"/>
    <property type="project" value="TreeGrafter"/>
</dbReference>
<reference evidence="12" key="1">
    <citation type="journal article" date="2019" name="Plant J.">
        <title>Chlorella vulgaris genome assembly and annotation reveals the molecular basis for metabolic acclimation to high light conditions.</title>
        <authorList>
            <person name="Cecchin M."/>
            <person name="Marcolungo L."/>
            <person name="Rossato M."/>
            <person name="Girolomoni L."/>
            <person name="Cosentino E."/>
            <person name="Cuine S."/>
            <person name="Li-Beisson Y."/>
            <person name="Delledonne M."/>
            <person name="Ballottari M."/>
        </authorList>
    </citation>
    <scope>NUCLEOTIDE SEQUENCE</scope>
    <source>
        <strain evidence="12">211/11P</strain>
    </source>
</reference>
<dbReference type="Gene3D" id="1.20.58.760">
    <property type="entry name" value="Peptidase M41"/>
    <property type="match status" value="1"/>
</dbReference>
<comment type="subcellular location">
    <subcellularLocation>
        <location evidence="1">Membrane</location>
        <topology evidence="1">Multi-pass membrane protein</topology>
    </subcellularLocation>
</comment>
<evidence type="ECO:0000256" key="5">
    <source>
        <dbReference type="ARBA" id="ARBA00022801"/>
    </source>
</evidence>
<dbReference type="SUPFAM" id="SSF140990">
    <property type="entry name" value="FtsH protease domain-like"/>
    <property type="match status" value="1"/>
</dbReference>
<feature type="compositionally biased region" description="Pro residues" evidence="10">
    <location>
        <begin position="987"/>
        <end position="998"/>
    </location>
</feature>
<organism evidence="12 13">
    <name type="scientific">Chlorella vulgaris</name>
    <name type="common">Green alga</name>
    <dbReference type="NCBI Taxonomy" id="3077"/>
    <lineage>
        <taxon>Eukaryota</taxon>
        <taxon>Viridiplantae</taxon>
        <taxon>Chlorophyta</taxon>
        <taxon>core chlorophytes</taxon>
        <taxon>Trebouxiophyceae</taxon>
        <taxon>Chlorellales</taxon>
        <taxon>Chlorellaceae</taxon>
        <taxon>Chlorella clade</taxon>
        <taxon>Chlorella</taxon>
    </lineage>
</organism>
<dbReference type="SUPFAM" id="SSF52540">
    <property type="entry name" value="P-loop containing nucleoside triphosphate hydrolases"/>
    <property type="match status" value="1"/>
</dbReference>
<protein>
    <recommendedName>
        <fullName evidence="11">AAA+ ATPase domain-containing protein</fullName>
    </recommendedName>
</protein>
<dbReference type="InterPro" id="IPR037219">
    <property type="entry name" value="Peptidase_M41-like"/>
</dbReference>
<keyword evidence="7" id="KW-0809">Transit peptide</keyword>
<keyword evidence="8" id="KW-1133">Transmembrane helix</keyword>
<dbReference type="AlphaFoldDB" id="A0A9D4TMQ6"/>
<dbReference type="Gene3D" id="1.10.8.60">
    <property type="match status" value="1"/>
</dbReference>
<dbReference type="PROSITE" id="PS00674">
    <property type="entry name" value="AAA"/>
    <property type="match status" value="1"/>
</dbReference>
<evidence type="ECO:0000256" key="4">
    <source>
        <dbReference type="ARBA" id="ARBA00022741"/>
    </source>
</evidence>
<dbReference type="Gene3D" id="3.40.50.300">
    <property type="entry name" value="P-loop containing nucleotide triphosphate hydrolases"/>
    <property type="match status" value="1"/>
</dbReference>
<dbReference type="OrthoDB" id="1877876at2759"/>
<feature type="compositionally biased region" description="Low complexity" evidence="10">
    <location>
        <begin position="892"/>
        <end position="908"/>
    </location>
</feature>
<sequence>MRVLEGAGPCRLAAGAPFSRPALACSSRRLCAVSRSTSALSGSRRAVLGSRTRRLQAIVRCSAAPKQADDSPGWISAAQEVAQLAAAPKRVRAAGEEATEGGAKAAKAGLDAKLSELRASAKAAYDRVYYGDVIPPIGSYQISYARMLQMLHDRKIKRIILLSDGRTAIVEVPVENMESDVSQAVFDRRHVTVAYAPELPEWQMEKNRYYVELPGDVWEEGTLMHLIKNNQEKRVYIDGVVRVPYENMLQIGQVRPELQVVDPGDAYVFLNEYSSQFLPILGLLALRAVVGAVDVLLKRMGKKKKGAQEELAEELGRHRAKEYNVPGEGGKKGSVGKGTGVSYADVAGIDHIKGDIQEILDILLGDEDFKAMGAHPLRGVLFEGPPGTGKTLLAKAMAGEAGIPFYSANGAEFVEMFQGVAAARIRSLFKAARKNAPSIIFIDEIDAIGKARSTGPTDSGTQEREQGLMQMLTEMDGFYQKDNVLVVGATNRVDALDQALLRPGRFDRTIYMGRPTPSNRLRILQVHAKNKPIDRSNDDAVLRTISELAIGFSGAELANLLNEGAILAVRKGRTDAEGKLTIDLATLKEAMDKVRLGLPHQSLPESAAKRQYAAIEAARAVAFALTPGLPPIEHVTIRPRGNTITRILFVPQDYGKDGGSWHMLGVPGNEGNAVPPLEKPLTDLEKVYALLTPLYASRACEEVLYGKGAASLSTSKEISKAGELARWIVMDSKLHPATRDERVSLNVCPGGEEDPTVKWAQTNYDGLILDLQQRAYESAIRLVMQRRSVIETVAGELCDNRDETVLGSRIVDLLRNTPLDEVAEPVSSSSSSSPAVPAPDSAPAPEAVPAAEAEAIAAAEAEAEAATGGSAPESGSEPEGGGPADSDEEAAEPSSSNGGERAAAAEPAAGGGAAAREALGEEVMRDESLVRLAEVVMGKIEEWDLLPGAMARTKAAWVREQLLDPAVRQRLEAQRKFARSVPGDGTPYPPPPPMPPVPAGAAGPDDVGKGLDAFMPERVTSFEL</sequence>
<feature type="region of interest" description="Disordered" evidence="10">
    <location>
        <begin position="979"/>
        <end position="1012"/>
    </location>
</feature>
<evidence type="ECO:0000256" key="1">
    <source>
        <dbReference type="ARBA" id="ARBA00004141"/>
    </source>
</evidence>
<dbReference type="GO" id="GO:0016020">
    <property type="term" value="C:membrane"/>
    <property type="evidence" value="ECO:0007669"/>
    <property type="project" value="UniProtKB-SubCell"/>
</dbReference>
<feature type="region of interest" description="Disordered" evidence="10">
    <location>
        <begin position="822"/>
        <end position="916"/>
    </location>
</feature>
<dbReference type="PANTHER" id="PTHR23076:SF37">
    <property type="entry name" value="ATP-DEPENDENT ZINC METALLOPROTEASE FTSH 4, MITOCHONDRIAL"/>
    <property type="match status" value="1"/>
</dbReference>
<dbReference type="GO" id="GO:0005524">
    <property type="term" value="F:ATP binding"/>
    <property type="evidence" value="ECO:0007669"/>
    <property type="project" value="UniProtKB-KW"/>
</dbReference>
<feature type="compositionally biased region" description="Low complexity" evidence="10">
    <location>
        <begin position="824"/>
        <end position="835"/>
    </location>
</feature>
<keyword evidence="5" id="KW-0378">Hydrolase</keyword>
<evidence type="ECO:0000256" key="10">
    <source>
        <dbReference type="SAM" id="MobiDB-lite"/>
    </source>
</evidence>
<keyword evidence="3" id="KW-0812">Transmembrane</keyword>
<dbReference type="SMART" id="SM00382">
    <property type="entry name" value="AAA"/>
    <property type="match status" value="1"/>
</dbReference>
<dbReference type="InterPro" id="IPR003593">
    <property type="entry name" value="AAA+_ATPase"/>
</dbReference>
<gene>
    <name evidence="12" type="ORF">D9Q98_010119</name>
</gene>
<dbReference type="InterPro" id="IPR003960">
    <property type="entry name" value="ATPase_AAA_CS"/>
</dbReference>
<dbReference type="InterPro" id="IPR027417">
    <property type="entry name" value="P-loop_NTPase"/>
</dbReference>
<keyword evidence="2" id="KW-0645">Protease</keyword>
<evidence type="ECO:0000256" key="8">
    <source>
        <dbReference type="ARBA" id="ARBA00022989"/>
    </source>
</evidence>
<evidence type="ECO:0000313" key="13">
    <source>
        <dbReference type="Proteomes" id="UP001055712"/>
    </source>
</evidence>
<dbReference type="GO" id="GO:0009507">
    <property type="term" value="C:chloroplast"/>
    <property type="evidence" value="ECO:0007669"/>
    <property type="project" value="TreeGrafter"/>
</dbReference>
<feature type="domain" description="AAA+ ATPase" evidence="11">
    <location>
        <begin position="376"/>
        <end position="516"/>
    </location>
</feature>
<dbReference type="GO" id="GO:0016887">
    <property type="term" value="F:ATP hydrolysis activity"/>
    <property type="evidence" value="ECO:0007669"/>
    <property type="project" value="InterPro"/>
</dbReference>
<keyword evidence="6" id="KW-0067">ATP-binding</keyword>
<keyword evidence="4" id="KW-0547">Nucleotide-binding</keyword>
<dbReference type="GO" id="GO:0006508">
    <property type="term" value="P:proteolysis"/>
    <property type="evidence" value="ECO:0007669"/>
    <property type="project" value="UniProtKB-KW"/>
</dbReference>
<proteinExistence type="predicted"/>
<dbReference type="InterPro" id="IPR003959">
    <property type="entry name" value="ATPase_AAA_core"/>
</dbReference>
<keyword evidence="9" id="KW-0472">Membrane</keyword>
<name>A0A9D4TMQ6_CHLVU</name>
<dbReference type="GO" id="GO:0004176">
    <property type="term" value="F:ATP-dependent peptidase activity"/>
    <property type="evidence" value="ECO:0007669"/>
    <property type="project" value="InterPro"/>
</dbReference>
<evidence type="ECO:0000256" key="7">
    <source>
        <dbReference type="ARBA" id="ARBA00022946"/>
    </source>
</evidence>
<dbReference type="FunFam" id="3.40.50.300:FF:000277">
    <property type="entry name" value="ATP-dependent zinc metalloprotease FtsH"/>
    <property type="match status" value="1"/>
</dbReference>
<reference evidence="12" key="2">
    <citation type="submission" date="2020-11" db="EMBL/GenBank/DDBJ databases">
        <authorList>
            <person name="Cecchin M."/>
            <person name="Marcolungo L."/>
            <person name="Rossato M."/>
            <person name="Girolomoni L."/>
            <person name="Cosentino E."/>
            <person name="Cuine S."/>
            <person name="Li-Beisson Y."/>
            <person name="Delledonne M."/>
            <person name="Ballottari M."/>
        </authorList>
    </citation>
    <scope>NUCLEOTIDE SEQUENCE</scope>
    <source>
        <strain evidence="12">211/11P</strain>
        <tissue evidence="12">Whole cell</tissue>
    </source>
</reference>
<evidence type="ECO:0000313" key="12">
    <source>
        <dbReference type="EMBL" id="KAI3429806.1"/>
    </source>
</evidence>
<comment type="caution">
    <text evidence="12">The sequence shown here is derived from an EMBL/GenBank/DDBJ whole genome shotgun (WGS) entry which is preliminary data.</text>
</comment>
<dbReference type="Pfam" id="PF00004">
    <property type="entry name" value="AAA"/>
    <property type="match status" value="1"/>
</dbReference>
<evidence type="ECO:0000256" key="9">
    <source>
        <dbReference type="ARBA" id="ARBA00023136"/>
    </source>
</evidence>
<evidence type="ECO:0000256" key="2">
    <source>
        <dbReference type="ARBA" id="ARBA00022670"/>
    </source>
</evidence>
<evidence type="ECO:0000256" key="6">
    <source>
        <dbReference type="ARBA" id="ARBA00022840"/>
    </source>
</evidence>
<dbReference type="GO" id="GO:0004222">
    <property type="term" value="F:metalloendopeptidase activity"/>
    <property type="evidence" value="ECO:0007669"/>
    <property type="project" value="InterPro"/>
</dbReference>
<keyword evidence="13" id="KW-1185">Reference proteome</keyword>